<keyword evidence="1" id="KW-0234">DNA repair</keyword>
<dbReference type="EC" id="5.6.2.3" evidence="1"/>
<evidence type="ECO:0000313" key="3">
    <source>
        <dbReference type="EMBL" id="RAW24422.1"/>
    </source>
</evidence>
<dbReference type="GO" id="GO:0006281">
    <property type="term" value="P:DNA repair"/>
    <property type="evidence" value="ECO:0007669"/>
    <property type="project" value="UniProtKB-KW"/>
</dbReference>
<dbReference type="EMBL" id="MJFZ01000887">
    <property type="protein sequence ID" value="RAW24422.1"/>
    <property type="molecule type" value="Genomic_DNA"/>
</dbReference>
<dbReference type="Gene3D" id="3.40.50.300">
    <property type="entry name" value="P-loop containing nucleotide triphosphate hydrolases"/>
    <property type="match status" value="1"/>
</dbReference>
<protein>
    <recommendedName>
        <fullName evidence="1">ATP-dependent DNA helicase</fullName>
        <ecNumber evidence="1">5.6.2.3</ecNumber>
    </recommendedName>
</protein>
<dbReference type="PANTHER" id="PTHR10492:SF57">
    <property type="entry name" value="ATP-DEPENDENT DNA HELICASE"/>
    <property type="match status" value="1"/>
</dbReference>
<dbReference type="InterPro" id="IPR027417">
    <property type="entry name" value="P-loop_NTPase"/>
</dbReference>
<dbReference type="GO" id="GO:0016887">
    <property type="term" value="F:ATP hydrolysis activity"/>
    <property type="evidence" value="ECO:0007669"/>
    <property type="project" value="RHEA"/>
</dbReference>
<evidence type="ECO:0000313" key="4">
    <source>
        <dbReference type="Proteomes" id="UP000251314"/>
    </source>
</evidence>
<dbReference type="InterPro" id="IPR010285">
    <property type="entry name" value="DNA_helicase_pif1-like_DEAD"/>
</dbReference>
<reference evidence="3 4" key="1">
    <citation type="submission" date="2018-01" db="EMBL/GenBank/DDBJ databases">
        <title>Draft genome of the strawberry crown rot pathogen Phytophthora cactorum.</title>
        <authorList>
            <person name="Armitage A.D."/>
            <person name="Lysoe E."/>
            <person name="Nellist C.F."/>
            <person name="Harrison R.J."/>
            <person name="Brurberg M.B."/>
        </authorList>
    </citation>
    <scope>NUCLEOTIDE SEQUENCE [LARGE SCALE GENOMIC DNA]</scope>
    <source>
        <strain evidence="3 4">10300</strain>
    </source>
</reference>
<proteinExistence type="inferred from homology"/>
<dbReference type="OrthoDB" id="123886at2759"/>
<keyword evidence="1" id="KW-0347">Helicase</keyword>
<keyword evidence="1" id="KW-0227">DNA damage</keyword>
<comment type="cofactor">
    <cofactor evidence="1">
        <name>Mg(2+)</name>
        <dbReference type="ChEBI" id="CHEBI:18420"/>
    </cofactor>
</comment>
<dbReference type="SUPFAM" id="SSF52540">
    <property type="entry name" value="P-loop containing nucleoside triphosphate hydrolases"/>
    <property type="match status" value="1"/>
</dbReference>
<comment type="similarity">
    <text evidence="1">Belongs to the helicase family.</text>
</comment>
<evidence type="ECO:0000256" key="1">
    <source>
        <dbReference type="RuleBase" id="RU363044"/>
    </source>
</evidence>
<dbReference type="Proteomes" id="UP000251314">
    <property type="component" value="Unassembled WGS sequence"/>
</dbReference>
<comment type="caution">
    <text evidence="3">The sequence shown here is derived from an EMBL/GenBank/DDBJ whole genome shotgun (WGS) entry which is preliminary data.</text>
</comment>
<keyword evidence="1" id="KW-0067">ATP-binding</keyword>
<dbReference type="GO" id="GO:0006310">
    <property type="term" value="P:DNA recombination"/>
    <property type="evidence" value="ECO:0007669"/>
    <property type="project" value="UniProtKB-KW"/>
</dbReference>
<evidence type="ECO:0000259" key="2">
    <source>
        <dbReference type="Pfam" id="PF05970"/>
    </source>
</evidence>
<feature type="domain" description="DNA helicase Pif1-like DEAD-box helicase" evidence="2">
    <location>
        <begin position="189"/>
        <end position="290"/>
    </location>
</feature>
<organism evidence="3 4">
    <name type="scientific">Phytophthora cactorum</name>
    <dbReference type="NCBI Taxonomy" id="29920"/>
    <lineage>
        <taxon>Eukaryota</taxon>
        <taxon>Sar</taxon>
        <taxon>Stramenopiles</taxon>
        <taxon>Oomycota</taxon>
        <taxon>Peronosporomycetes</taxon>
        <taxon>Peronosporales</taxon>
        <taxon>Peronosporaceae</taxon>
        <taxon>Phytophthora</taxon>
    </lineage>
</organism>
<comment type="catalytic activity">
    <reaction evidence="1">
        <text>ATP + H2O = ADP + phosphate + H(+)</text>
        <dbReference type="Rhea" id="RHEA:13065"/>
        <dbReference type="ChEBI" id="CHEBI:15377"/>
        <dbReference type="ChEBI" id="CHEBI:15378"/>
        <dbReference type="ChEBI" id="CHEBI:30616"/>
        <dbReference type="ChEBI" id="CHEBI:43474"/>
        <dbReference type="ChEBI" id="CHEBI:456216"/>
        <dbReference type="EC" id="5.6.2.3"/>
    </reaction>
</comment>
<accession>A0A329RMA8</accession>
<dbReference type="GO" id="GO:0043139">
    <property type="term" value="F:5'-3' DNA helicase activity"/>
    <property type="evidence" value="ECO:0007669"/>
    <property type="project" value="UniProtKB-EC"/>
</dbReference>
<feature type="non-terminal residue" evidence="3">
    <location>
        <position position="423"/>
    </location>
</feature>
<dbReference type="PANTHER" id="PTHR10492">
    <property type="match status" value="1"/>
</dbReference>
<name>A0A329RMA8_9STRA</name>
<gene>
    <name evidence="3" type="ORF">PC110_g19155</name>
</gene>
<dbReference type="VEuPathDB" id="FungiDB:PC110_g19155"/>
<dbReference type="GO" id="GO:0000723">
    <property type="term" value="P:telomere maintenance"/>
    <property type="evidence" value="ECO:0007669"/>
    <property type="project" value="InterPro"/>
</dbReference>
<keyword evidence="1" id="KW-0547">Nucleotide-binding</keyword>
<dbReference type="GO" id="GO:0005524">
    <property type="term" value="F:ATP binding"/>
    <property type="evidence" value="ECO:0007669"/>
    <property type="project" value="UniProtKB-KW"/>
</dbReference>
<sequence>MGLIESDEENHHCLSEATLFQMAGQLWHLFAVLLVYCDPASPAELWSTHLPALIENTLREEIQAHNQRAVAENRALDIIQDPTVVEENSRVYRRALYLTLQDVNYHLTSNGQSLLTYQESLPQFSAFGDVETVDDVADRNANQLIASETLTKPTIWTVMATVAPDGSNPSVPHLSGKLFFVDGPGGTGSGIAAQLLTGGRTAHTTFLLPLDSDETSTCNIGVQSFEAALLKRTRLIVWDEAPMTHRFQYDAVDRTLRDLLKNDMPFGGVTMLLSGDFRQTLPVIPRAGPAETAIDDQTAEQVQAFADYLLRIGDGRHGTSPDLDRNFVEIPRDMLLGGGQHHEGADHGMDGQVVRSSRLSRLIETVYADFNEEHQPDNYFAERIILTPKNADVLAINDMILDKLPGDAQEYRSVDTLDGDDEL</sequence>
<dbReference type="AlphaFoldDB" id="A0A329RMA8"/>
<dbReference type="STRING" id="29920.A0A329RMA8"/>
<keyword evidence="4" id="KW-1185">Reference proteome</keyword>
<keyword evidence="1" id="KW-0378">Hydrolase</keyword>
<keyword evidence="1" id="KW-0233">DNA recombination</keyword>
<dbReference type="Pfam" id="PF05970">
    <property type="entry name" value="PIF1"/>
    <property type="match status" value="1"/>
</dbReference>